<dbReference type="Gene3D" id="3.40.630.30">
    <property type="match status" value="1"/>
</dbReference>
<dbReference type="RefSeq" id="WP_022937002.1">
    <property type="nucleotide sequence ID" value="NZ_CABKRQ010000002.1"/>
</dbReference>
<dbReference type="InterPro" id="IPR000182">
    <property type="entry name" value="GNAT_dom"/>
</dbReference>
<reference evidence="2 3" key="1">
    <citation type="submission" date="2018-05" db="EMBL/GenBank/DDBJ databases">
        <title>Genomic Encyclopedia of Type Strains, Phase IV (KMG-IV): sequencing the most valuable type-strain genomes for metagenomic binning, comparative biology and taxonomic classification.</title>
        <authorList>
            <person name="Goeker M."/>
        </authorList>
    </citation>
    <scope>NUCLEOTIDE SEQUENCE [LARGE SCALE GENOMIC DNA]</scope>
    <source>
        <strain evidence="2 3">JC118</strain>
    </source>
</reference>
<dbReference type="SUPFAM" id="SSF55729">
    <property type="entry name" value="Acyl-CoA N-acyltransferases (Nat)"/>
    <property type="match status" value="1"/>
</dbReference>
<dbReference type="OrthoDB" id="9783470at2"/>
<keyword evidence="3" id="KW-1185">Reference proteome</keyword>
<protein>
    <submittedName>
        <fullName evidence="2">Acetyltransferase (GNAT) family protein</fullName>
    </submittedName>
</protein>
<dbReference type="Pfam" id="PF00583">
    <property type="entry name" value="Acetyltransf_1"/>
    <property type="match status" value="1"/>
</dbReference>
<accession>A0A318KPN3</accession>
<proteinExistence type="predicted"/>
<organism evidence="2 3">
    <name type="scientific">Dielma fastidiosa</name>
    <dbReference type="NCBI Taxonomy" id="1034346"/>
    <lineage>
        <taxon>Bacteria</taxon>
        <taxon>Bacillati</taxon>
        <taxon>Bacillota</taxon>
        <taxon>Erysipelotrichia</taxon>
        <taxon>Erysipelotrichales</taxon>
        <taxon>Erysipelotrichaceae</taxon>
        <taxon>Dielma</taxon>
    </lineage>
</organism>
<evidence type="ECO:0000259" key="1">
    <source>
        <dbReference type="PROSITE" id="PS51186"/>
    </source>
</evidence>
<dbReference type="EMBL" id="QJKH01000005">
    <property type="protein sequence ID" value="PXX79630.1"/>
    <property type="molecule type" value="Genomic_DNA"/>
</dbReference>
<gene>
    <name evidence="2" type="ORF">DES51_105102</name>
</gene>
<dbReference type="Proteomes" id="UP000247612">
    <property type="component" value="Unassembled WGS sequence"/>
</dbReference>
<dbReference type="CDD" id="cd04301">
    <property type="entry name" value="NAT_SF"/>
    <property type="match status" value="1"/>
</dbReference>
<dbReference type="InterPro" id="IPR016181">
    <property type="entry name" value="Acyl_CoA_acyltransferase"/>
</dbReference>
<evidence type="ECO:0000313" key="3">
    <source>
        <dbReference type="Proteomes" id="UP000247612"/>
    </source>
</evidence>
<evidence type="ECO:0000313" key="2">
    <source>
        <dbReference type="EMBL" id="PXX79630.1"/>
    </source>
</evidence>
<dbReference type="STRING" id="1034346.GCA_000313565_00695"/>
<dbReference type="GO" id="GO:0016747">
    <property type="term" value="F:acyltransferase activity, transferring groups other than amino-acyl groups"/>
    <property type="evidence" value="ECO:0007669"/>
    <property type="project" value="InterPro"/>
</dbReference>
<dbReference type="PROSITE" id="PS51186">
    <property type="entry name" value="GNAT"/>
    <property type="match status" value="1"/>
</dbReference>
<feature type="domain" description="N-acetyltransferase" evidence="1">
    <location>
        <begin position="1"/>
        <end position="152"/>
    </location>
</feature>
<comment type="caution">
    <text evidence="2">The sequence shown here is derived from an EMBL/GenBank/DDBJ whole genome shotgun (WGS) entry which is preliminary data.</text>
</comment>
<dbReference type="AlphaFoldDB" id="A0A318KPN3"/>
<keyword evidence="2" id="KW-0808">Transferase</keyword>
<name>A0A318KPN3_9FIRM</name>
<sequence>MIKQILNNEDKQMIARMILEALPEWFGIPEATEEYIMESAEQLFFAAFIDGKAAGFLCLKETGRDTVELAVMGILKDYHHQGIGRALFTAAKETALKKGYSFMQVKTVKLGCYKIYDDTNRFYLSLGFKEFEVLPTLWDKHNPCQIYVMALK</sequence>